<feature type="compositionally biased region" description="Low complexity" evidence="1">
    <location>
        <begin position="85"/>
        <end position="99"/>
    </location>
</feature>
<evidence type="ECO:0000256" key="1">
    <source>
        <dbReference type="SAM" id="MobiDB-lite"/>
    </source>
</evidence>
<organism evidence="2 3">
    <name type="scientific">Antrodiella citrinella</name>
    <dbReference type="NCBI Taxonomy" id="2447956"/>
    <lineage>
        <taxon>Eukaryota</taxon>
        <taxon>Fungi</taxon>
        <taxon>Dikarya</taxon>
        <taxon>Basidiomycota</taxon>
        <taxon>Agaricomycotina</taxon>
        <taxon>Agaricomycetes</taxon>
        <taxon>Polyporales</taxon>
        <taxon>Steccherinaceae</taxon>
        <taxon>Antrodiella</taxon>
    </lineage>
</organism>
<reference evidence="2 3" key="1">
    <citation type="submission" date="2019-02" db="EMBL/GenBank/DDBJ databases">
        <title>Genome sequencing of the rare red list fungi Antrodiella citrinella (Flaviporus citrinellus).</title>
        <authorList>
            <person name="Buettner E."/>
            <person name="Kellner H."/>
        </authorList>
    </citation>
    <scope>NUCLEOTIDE SEQUENCE [LARGE SCALE GENOMIC DNA]</scope>
    <source>
        <strain evidence="2 3">DSM 108506</strain>
    </source>
</reference>
<proteinExistence type="predicted"/>
<dbReference type="EMBL" id="SGPM01000275">
    <property type="protein sequence ID" value="THH27156.1"/>
    <property type="molecule type" value="Genomic_DNA"/>
</dbReference>
<dbReference type="OrthoDB" id="3244156at2759"/>
<gene>
    <name evidence="2" type="ORF">EUX98_g7036</name>
</gene>
<feature type="compositionally biased region" description="Pro residues" evidence="1">
    <location>
        <begin position="105"/>
        <end position="134"/>
    </location>
</feature>
<comment type="caution">
    <text evidence="2">The sequence shown here is derived from an EMBL/GenBank/DDBJ whole genome shotgun (WGS) entry which is preliminary data.</text>
</comment>
<evidence type="ECO:0000313" key="3">
    <source>
        <dbReference type="Proteomes" id="UP000308730"/>
    </source>
</evidence>
<evidence type="ECO:0000313" key="2">
    <source>
        <dbReference type="EMBL" id="THH27156.1"/>
    </source>
</evidence>
<protein>
    <submittedName>
        <fullName evidence="2">Uncharacterized protein</fullName>
    </submittedName>
</protein>
<feature type="region of interest" description="Disordered" evidence="1">
    <location>
        <begin position="204"/>
        <end position="267"/>
    </location>
</feature>
<keyword evidence="3" id="KW-1185">Reference proteome</keyword>
<feature type="region of interest" description="Disordered" evidence="1">
    <location>
        <begin position="33"/>
        <end position="175"/>
    </location>
</feature>
<accession>A0A4S4MMJ6</accession>
<dbReference type="Proteomes" id="UP000308730">
    <property type="component" value="Unassembled WGS sequence"/>
</dbReference>
<name>A0A4S4MMJ6_9APHY</name>
<sequence>MDGNVYTPPEPVPRPSMGKRFVGGFFAPFKRKVTKDTTKNNPGAVVTMPVPQINAPQFSPPRYENPPYEVHPPVNPAHERIQLRTSDFTTSTASTQSSSLNRGPATPPNLPNPYGPPDNPNPYPAPELPNPYAPPTELQTPASIASPIEVHPQPTSDYDAMSEPTPDPEEASLSTRANRIGKFVKDLTHLPWISNHVAEEYNPATSTRALQDKPSGSWYTKPGHQQLDLLEGPAPSKPQIRQRSRTVPQEKPSSRPRTRLRPQRTYTGSDVATAIRPTRFPASATSGGAMPTSPGASSHGGGSYSYSYYYSTPQPLYVYPSAVSPQLRRPDVQDPPAVTIVQLIITGKKLLHRGRTILGDKHVSLLYYSIVI</sequence>
<dbReference type="AlphaFoldDB" id="A0A4S4MMJ6"/>